<reference evidence="1" key="2">
    <citation type="submission" date="2025-09" db="UniProtKB">
        <authorList>
            <consortium name="EnsemblPlants"/>
        </authorList>
    </citation>
    <scope>IDENTIFICATION</scope>
</reference>
<name>A0ACD5WDD6_AVESA</name>
<accession>A0ACD5WDD6</accession>
<reference evidence="1" key="1">
    <citation type="submission" date="2021-05" db="EMBL/GenBank/DDBJ databases">
        <authorList>
            <person name="Scholz U."/>
            <person name="Mascher M."/>
            <person name="Fiebig A."/>
        </authorList>
    </citation>
    <scope>NUCLEOTIDE SEQUENCE [LARGE SCALE GENOMIC DNA]</scope>
</reference>
<dbReference type="EnsemblPlants" id="AVESA.00010b.r2.4AG0621620.1">
    <property type="protein sequence ID" value="AVESA.00010b.r2.4AG0621620.1.CDS.1"/>
    <property type="gene ID" value="AVESA.00010b.r2.4AG0621620"/>
</dbReference>
<evidence type="ECO:0000313" key="1">
    <source>
        <dbReference type="EnsemblPlants" id="AVESA.00010b.r2.4AG0621620.1.CDS.1"/>
    </source>
</evidence>
<organism evidence="1 2">
    <name type="scientific">Avena sativa</name>
    <name type="common">Oat</name>
    <dbReference type="NCBI Taxonomy" id="4498"/>
    <lineage>
        <taxon>Eukaryota</taxon>
        <taxon>Viridiplantae</taxon>
        <taxon>Streptophyta</taxon>
        <taxon>Embryophyta</taxon>
        <taxon>Tracheophyta</taxon>
        <taxon>Spermatophyta</taxon>
        <taxon>Magnoliopsida</taxon>
        <taxon>Liliopsida</taxon>
        <taxon>Poales</taxon>
        <taxon>Poaceae</taxon>
        <taxon>BOP clade</taxon>
        <taxon>Pooideae</taxon>
        <taxon>Poodae</taxon>
        <taxon>Poeae</taxon>
        <taxon>Poeae Chloroplast Group 1 (Aveneae type)</taxon>
        <taxon>Aveninae</taxon>
        <taxon>Avena</taxon>
    </lineage>
</organism>
<evidence type="ECO:0000313" key="2">
    <source>
        <dbReference type="Proteomes" id="UP001732700"/>
    </source>
</evidence>
<protein>
    <submittedName>
        <fullName evidence="1">Uncharacterized protein</fullName>
    </submittedName>
</protein>
<keyword evidence="2" id="KW-1185">Reference proteome</keyword>
<proteinExistence type="predicted"/>
<sequence>MAGRLPAPTKTGAWSPDEDALLAALVREHGPRRWTLISAGIPGRTGKSCRLRWCNQLSPDVHHRPFTAAEDALIVSANARFGNKWAAIARLLPGRTDNSVKNHWNSNLRRCQRRARAMAAAAARAAPSSSSTSIRATAAAAARAASSPSSFSATAGILRMYEQVGDNDTGKDDETPPPYVTDEGATGNDNPPAMASLTLSLSLPQQQPDQASEKQARAPTAAGMGNHEASDAGLMAAMRQMVREEVEQQAGQLLYSVLAPSRLPGTVVEHQRPPIAHPPATSNPFRWMDPNPMHGYSLRLLFLKLVSA</sequence>
<dbReference type="Proteomes" id="UP001732700">
    <property type="component" value="Chromosome 4A"/>
</dbReference>